<organism evidence="10 11">
    <name type="scientific">Caballeronia cordobensis</name>
    <name type="common">Burkholderia cordobensis</name>
    <dbReference type="NCBI Taxonomy" id="1353886"/>
    <lineage>
        <taxon>Bacteria</taxon>
        <taxon>Pseudomonadati</taxon>
        <taxon>Pseudomonadota</taxon>
        <taxon>Betaproteobacteria</taxon>
        <taxon>Burkholderiales</taxon>
        <taxon>Burkholderiaceae</taxon>
        <taxon>Caballeronia</taxon>
    </lineage>
</organism>
<evidence type="ECO:0000256" key="9">
    <source>
        <dbReference type="SAM" id="Phobius"/>
    </source>
</evidence>
<comment type="subcellular location">
    <subcellularLocation>
        <location evidence="1">Cell membrane</location>
        <topology evidence="1">Multi-pass membrane protein</topology>
    </subcellularLocation>
</comment>
<accession>A0A158G7Q4</accession>
<feature type="transmembrane region" description="Helical" evidence="9">
    <location>
        <begin position="98"/>
        <end position="117"/>
    </location>
</feature>
<evidence type="ECO:0000313" key="11">
    <source>
        <dbReference type="Proteomes" id="UP000054740"/>
    </source>
</evidence>
<dbReference type="PANTHER" id="PTHR11795:SF445">
    <property type="entry name" value="AMINO ACID ABC TRANSPORTER PERMEASE PROTEIN"/>
    <property type="match status" value="1"/>
</dbReference>
<evidence type="ECO:0000256" key="4">
    <source>
        <dbReference type="ARBA" id="ARBA00022692"/>
    </source>
</evidence>
<feature type="transmembrane region" description="Helical" evidence="9">
    <location>
        <begin position="65"/>
        <end position="91"/>
    </location>
</feature>
<feature type="transmembrane region" description="Helical" evidence="9">
    <location>
        <begin position="137"/>
        <end position="164"/>
    </location>
</feature>
<gene>
    <name evidence="10" type="ORF">AWB70_01651</name>
</gene>
<keyword evidence="11" id="KW-1185">Reference proteome</keyword>
<evidence type="ECO:0000256" key="1">
    <source>
        <dbReference type="ARBA" id="ARBA00004651"/>
    </source>
</evidence>
<keyword evidence="2" id="KW-0813">Transport</keyword>
<evidence type="ECO:0000256" key="5">
    <source>
        <dbReference type="ARBA" id="ARBA00022970"/>
    </source>
</evidence>
<name>A0A158G7Q4_CABCO</name>
<evidence type="ECO:0000256" key="8">
    <source>
        <dbReference type="ARBA" id="ARBA00037998"/>
    </source>
</evidence>
<dbReference type="CDD" id="cd06582">
    <property type="entry name" value="TM_PBP1_LivH_like"/>
    <property type="match status" value="1"/>
</dbReference>
<keyword evidence="3" id="KW-1003">Cell membrane</keyword>
<sequence>MQTLFQLMLTALQIGSVYVLFALGLTLIFGVLRIVNFAHGQFFTLSALIVSVAIPWLVARGVPVQLAYLGAFVAGVVLASGLGAIVFRFAFRRFQRDLAGSFILSAGFVLLFEGIFREVFGGAVRSVPPLVSGNVEMFGATLAAQRLILCGVAVALAGALLWSLSATRMGRAMRAVSIDHEAAMLQGIPYNAIAFRGFVVATALGAIAGALIAPVSIVSPEFGESYLVKGFIAVVIGGLGSVPGAILGSVFIALIESFGGFYFDPSSANLAIFVLVMLVLLVRPKGVLGHA</sequence>
<dbReference type="GO" id="GO:0006865">
    <property type="term" value="P:amino acid transport"/>
    <property type="evidence" value="ECO:0007669"/>
    <property type="project" value="UniProtKB-KW"/>
</dbReference>
<evidence type="ECO:0000256" key="6">
    <source>
        <dbReference type="ARBA" id="ARBA00022989"/>
    </source>
</evidence>
<proteinExistence type="inferred from homology"/>
<feature type="transmembrane region" description="Helical" evidence="9">
    <location>
        <begin position="261"/>
        <end position="282"/>
    </location>
</feature>
<dbReference type="InterPro" id="IPR052157">
    <property type="entry name" value="BCAA_transport_permease"/>
</dbReference>
<dbReference type="RefSeq" id="WP_045460630.1">
    <property type="nucleotide sequence ID" value="NZ_AP014579.1"/>
</dbReference>
<reference evidence="11" key="1">
    <citation type="submission" date="2016-01" db="EMBL/GenBank/DDBJ databases">
        <authorList>
            <person name="Peeters C."/>
        </authorList>
    </citation>
    <scope>NUCLEOTIDE SEQUENCE [LARGE SCALE GENOMIC DNA]</scope>
</reference>
<dbReference type="GO" id="GO:0022857">
    <property type="term" value="F:transmembrane transporter activity"/>
    <property type="evidence" value="ECO:0007669"/>
    <property type="project" value="InterPro"/>
</dbReference>
<keyword evidence="7 9" id="KW-0472">Membrane</keyword>
<dbReference type="InterPro" id="IPR001851">
    <property type="entry name" value="ABC_transp_permease"/>
</dbReference>
<comment type="similarity">
    <text evidence="8">Belongs to the binding-protein-dependent transport system permease family. LivHM subfamily.</text>
</comment>
<feature type="transmembrane region" description="Helical" evidence="9">
    <location>
        <begin position="12"/>
        <end position="35"/>
    </location>
</feature>
<evidence type="ECO:0000256" key="7">
    <source>
        <dbReference type="ARBA" id="ARBA00023136"/>
    </source>
</evidence>
<dbReference type="Proteomes" id="UP000054740">
    <property type="component" value="Unassembled WGS sequence"/>
</dbReference>
<evidence type="ECO:0000313" key="10">
    <source>
        <dbReference type="EMBL" id="SAL27881.1"/>
    </source>
</evidence>
<dbReference type="GO" id="GO:0005886">
    <property type="term" value="C:plasma membrane"/>
    <property type="evidence" value="ECO:0007669"/>
    <property type="project" value="UniProtKB-SubCell"/>
</dbReference>
<keyword evidence="4 9" id="KW-0812">Transmembrane</keyword>
<dbReference type="PANTHER" id="PTHR11795">
    <property type="entry name" value="BRANCHED-CHAIN AMINO ACID TRANSPORT SYSTEM PERMEASE PROTEIN LIVH"/>
    <property type="match status" value="1"/>
</dbReference>
<evidence type="ECO:0000256" key="2">
    <source>
        <dbReference type="ARBA" id="ARBA00022448"/>
    </source>
</evidence>
<dbReference type="Pfam" id="PF02653">
    <property type="entry name" value="BPD_transp_2"/>
    <property type="match status" value="1"/>
</dbReference>
<dbReference type="EMBL" id="FCNY02000003">
    <property type="protein sequence ID" value="SAL27881.1"/>
    <property type="molecule type" value="Genomic_DNA"/>
</dbReference>
<evidence type="ECO:0000256" key="3">
    <source>
        <dbReference type="ARBA" id="ARBA00022475"/>
    </source>
</evidence>
<feature type="transmembrane region" description="Helical" evidence="9">
    <location>
        <begin position="230"/>
        <end position="254"/>
    </location>
</feature>
<dbReference type="AlphaFoldDB" id="A0A158G7Q4"/>
<feature type="transmembrane region" description="Helical" evidence="9">
    <location>
        <begin position="193"/>
        <end position="218"/>
    </location>
</feature>
<keyword evidence="5" id="KW-0029">Amino-acid transport</keyword>
<keyword evidence="6 9" id="KW-1133">Transmembrane helix</keyword>
<feature type="transmembrane region" description="Helical" evidence="9">
    <location>
        <begin position="42"/>
        <end position="59"/>
    </location>
</feature>
<protein>
    <submittedName>
        <fullName evidence="10">Branched chain amino acid ABC transporter inner membrane protein</fullName>
    </submittedName>
</protein>